<comment type="catalytic activity">
    <reaction evidence="4">
        <text>NAD(+) + H2O = ADP-D-ribose + nicotinamide + H(+)</text>
        <dbReference type="Rhea" id="RHEA:16301"/>
        <dbReference type="ChEBI" id="CHEBI:15377"/>
        <dbReference type="ChEBI" id="CHEBI:15378"/>
        <dbReference type="ChEBI" id="CHEBI:17154"/>
        <dbReference type="ChEBI" id="CHEBI:57540"/>
        <dbReference type="ChEBI" id="CHEBI:57967"/>
        <dbReference type="EC" id="3.2.2.6"/>
    </reaction>
    <physiologicalReaction direction="left-to-right" evidence="4">
        <dbReference type="Rhea" id="RHEA:16302"/>
    </physiologicalReaction>
</comment>
<dbReference type="GO" id="GO:0007165">
    <property type="term" value="P:signal transduction"/>
    <property type="evidence" value="ECO:0007669"/>
    <property type="project" value="InterPro"/>
</dbReference>
<name>V4KIG2_EUTSA</name>
<dbReference type="EMBL" id="KI517564">
    <property type="protein sequence ID" value="ESQ37620.1"/>
    <property type="molecule type" value="Genomic_DNA"/>
</dbReference>
<accession>V4KIG2</accession>
<dbReference type="EC" id="3.2.2.6" evidence="1"/>
<evidence type="ECO:0000313" key="6">
    <source>
        <dbReference type="EMBL" id="ESQ37620.1"/>
    </source>
</evidence>
<evidence type="ECO:0000256" key="1">
    <source>
        <dbReference type="ARBA" id="ARBA00011982"/>
    </source>
</evidence>
<dbReference type="AlphaFoldDB" id="V4KIG2"/>
<dbReference type="KEGG" id="eus:EUTSA_v10002357mg"/>
<dbReference type="Pfam" id="PF01582">
    <property type="entry name" value="TIR"/>
    <property type="match status" value="1"/>
</dbReference>
<reference evidence="6 7" key="1">
    <citation type="journal article" date="2013" name="Front. Plant Sci.">
        <title>The Reference Genome of the Halophytic Plant Eutrema salsugineum.</title>
        <authorList>
            <person name="Yang R."/>
            <person name="Jarvis D.E."/>
            <person name="Chen H."/>
            <person name="Beilstein M.A."/>
            <person name="Grimwood J."/>
            <person name="Jenkins J."/>
            <person name="Shu S."/>
            <person name="Prochnik S."/>
            <person name="Xin M."/>
            <person name="Ma C."/>
            <person name="Schmutz J."/>
            <person name="Wing R.A."/>
            <person name="Mitchell-Olds T."/>
            <person name="Schumaker K.S."/>
            <person name="Wang X."/>
        </authorList>
    </citation>
    <scope>NUCLEOTIDE SEQUENCE [LARGE SCALE GENOMIC DNA]</scope>
</reference>
<organism evidence="6 7">
    <name type="scientific">Eutrema salsugineum</name>
    <name type="common">Saltwater cress</name>
    <name type="synonym">Sisymbrium salsugineum</name>
    <dbReference type="NCBI Taxonomy" id="72664"/>
    <lineage>
        <taxon>Eukaryota</taxon>
        <taxon>Viridiplantae</taxon>
        <taxon>Streptophyta</taxon>
        <taxon>Embryophyta</taxon>
        <taxon>Tracheophyta</taxon>
        <taxon>Spermatophyta</taxon>
        <taxon>Magnoliopsida</taxon>
        <taxon>eudicotyledons</taxon>
        <taxon>Gunneridae</taxon>
        <taxon>Pentapetalae</taxon>
        <taxon>rosids</taxon>
        <taxon>malvids</taxon>
        <taxon>Brassicales</taxon>
        <taxon>Brassicaceae</taxon>
        <taxon>Eutremeae</taxon>
        <taxon>Eutrema</taxon>
    </lineage>
</organism>
<dbReference type="PANTHER" id="PTHR32009:SF39">
    <property type="entry name" value="TIR DOMAIN-CONTAINING PROTEIN"/>
    <property type="match status" value="1"/>
</dbReference>
<dbReference type="InterPro" id="IPR035897">
    <property type="entry name" value="Toll_tir_struct_dom_sf"/>
</dbReference>
<gene>
    <name evidence="6" type="ORF">EUTSA_v10002357mg</name>
</gene>
<dbReference type="PANTHER" id="PTHR32009">
    <property type="entry name" value="TMV RESISTANCE PROTEIN N-LIKE"/>
    <property type="match status" value="1"/>
</dbReference>
<keyword evidence="7" id="KW-1185">Reference proteome</keyword>
<keyword evidence="2" id="KW-0378">Hydrolase</keyword>
<dbReference type="PROSITE" id="PS50104">
    <property type="entry name" value="TIR"/>
    <property type="match status" value="1"/>
</dbReference>
<sequence length="93" mass="10842">MAASLTTEAENSSSRSLWEYDVFLSFRGKDVQKSLMSHLNDVFNEEGIKTFHEDRDLQREKKQLKWIPIFYEIDSSNLKSRTGCFSKALRSMS</sequence>
<evidence type="ECO:0000259" key="5">
    <source>
        <dbReference type="PROSITE" id="PS50104"/>
    </source>
</evidence>
<dbReference type="Gene3D" id="3.40.50.10140">
    <property type="entry name" value="Toll/interleukin-1 receptor homology (TIR) domain"/>
    <property type="match status" value="1"/>
</dbReference>
<proteinExistence type="predicted"/>
<dbReference type="Gramene" id="ESQ37620">
    <property type="protein sequence ID" value="ESQ37620"/>
    <property type="gene ID" value="EUTSA_v10002357mg"/>
</dbReference>
<dbReference type="SUPFAM" id="SSF52200">
    <property type="entry name" value="Toll/Interleukin receptor TIR domain"/>
    <property type="match status" value="1"/>
</dbReference>
<dbReference type="GO" id="GO:0061809">
    <property type="term" value="F:NAD+ nucleosidase activity, cyclic ADP-ribose generating"/>
    <property type="evidence" value="ECO:0007669"/>
    <property type="project" value="UniProtKB-EC"/>
</dbReference>
<dbReference type="Proteomes" id="UP000030689">
    <property type="component" value="Unassembled WGS sequence"/>
</dbReference>
<feature type="domain" description="TIR" evidence="5">
    <location>
        <begin position="18"/>
        <end position="93"/>
    </location>
</feature>
<protein>
    <recommendedName>
        <fullName evidence="1">ADP-ribosyl cyclase/cyclic ADP-ribose hydrolase</fullName>
        <ecNumber evidence="1">3.2.2.6</ecNumber>
    </recommendedName>
</protein>
<evidence type="ECO:0000256" key="3">
    <source>
        <dbReference type="ARBA" id="ARBA00023027"/>
    </source>
</evidence>
<evidence type="ECO:0000256" key="4">
    <source>
        <dbReference type="ARBA" id="ARBA00047304"/>
    </source>
</evidence>
<evidence type="ECO:0000313" key="7">
    <source>
        <dbReference type="Proteomes" id="UP000030689"/>
    </source>
</evidence>
<evidence type="ECO:0000256" key="2">
    <source>
        <dbReference type="ARBA" id="ARBA00022801"/>
    </source>
</evidence>
<dbReference type="InterPro" id="IPR000157">
    <property type="entry name" value="TIR_dom"/>
</dbReference>
<keyword evidence="3" id="KW-0520">NAD</keyword>